<organism evidence="3 4">
    <name type="scientific">Caenorhabditis angaria</name>
    <dbReference type="NCBI Taxonomy" id="860376"/>
    <lineage>
        <taxon>Eukaryota</taxon>
        <taxon>Metazoa</taxon>
        <taxon>Ecdysozoa</taxon>
        <taxon>Nematoda</taxon>
        <taxon>Chromadorea</taxon>
        <taxon>Rhabditida</taxon>
        <taxon>Rhabditina</taxon>
        <taxon>Rhabditomorpha</taxon>
        <taxon>Rhabditoidea</taxon>
        <taxon>Rhabditidae</taxon>
        <taxon>Peloderinae</taxon>
        <taxon>Caenorhabditis</taxon>
    </lineage>
</organism>
<feature type="domain" description="Laminin G" evidence="2">
    <location>
        <begin position="67"/>
        <end position="236"/>
    </location>
</feature>
<dbReference type="OrthoDB" id="88467at2759"/>
<dbReference type="PROSITE" id="PS50025">
    <property type="entry name" value="LAM_G_DOMAIN"/>
    <property type="match status" value="1"/>
</dbReference>
<dbReference type="SUPFAM" id="SSF49899">
    <property type="entry name" value="Concanavalin A-like lectins/glucanases"/>
    <property type="match status" value="1"/>
</dbReference>
<comment type="caution">
    <text evidence="3">The sequence shown here is derived from an EMBL/GenBank/DDBJ whole genome shotgun (WGS) entry which is preliminary data.</text>
</comment>
<dbReference type="EMBL" id="CANHGI010000002">
    <property type="protein sequence ID" value="CAI5441601.1"/>
    <property type="molecule type" value="Genomic_DNA"/>
</dbReference>
<comment type="caution">
    <text evidence="1">Lacks conserved residue(s) required for the propagation of feature annotation.</text>
</comment>
<dbReference type="InterPro" id="IPR050372">
    <property type="entry name" value="Neurexin-related_CASP"/>
</dbReference>
<keyword evidence="4" id="KW-1185">Reference proteome</keyword>
<dbReference type="AlphaFoldDB" id="A0A9P1IAZ2"/>
<dbReference type="InterPro" id="IPR001791">
    <property type="entry name" value="Laminin_G"/>
</dbReference>
<protein>
    <recommendedName>
        <fullName evidence="2">Laminin G domain-containing protein</fullName>
    </recommendedName>
</protein>
<sequence>MHMKLNGEYQKYKFDQILDTDISAVFIGSDGKWESSQLSSTLNYLEIDENPIMRENLKIYHLPPRIERSLEFRNNGSLRFENLAVNPREYLKIEIIFKSYSSSGLIFYWTSPDEPSGDFVTMALIDRKPHFVYDLGSGLSYTKSEPIAINEWTTVKIERIGKNATMWINSKVVCRHVSAGQNQHLDLGKNNIFYVGFVDEENDVARKVKKLNTPFNGQIQMIRVNELPLDLVKVRK</sequence>
<dbReference type="InterPro" id="IPR013320">
    <property type="entry name" value="ConA-like_dom_sf"/>
</dbReference>
<evidence type="ECO:0000313" key="3">
    <source>
        <dbReference type="EMBL" id="CAI5441601.1"/>
    </source>
</evidence>
<evidence type="ECO:0000259" key="2">
    <source>
        <dbReference type="PROSITE" id="PS50025"/>
    </source>
</evidence>
<dbReference type="GO" id="GO:0016020">
    <property type="term" value="C:membrane"/>
    <property type="evidence" value="ECO:0007669"/>
    <property type="project" value="UniProtKB-SubCell"/>
</dbReference>
<dbReference type="SMART" id="SM00282">
    <property type="entry name" value="LamG"/>
    <property type="match status" value="1"/>
</dbReference>
<gene>
    <name evidence="3" type="ORF">CAMP_LOCUS4238</name>
</gene>
<evidence type="ECO:0000313" key="4">
    <source>
        <dbReference type="Proteomes" id="UP001152747"/>
    </source>
</evidence>
<dbReference type="PANTHER" id="PTHR15036">
    <property type="entry name" value="PIKACHURIN-LIKE PROTEIN"/>
    <property type="match status" value="1"/>
</dbReference>
<dbReference type="Proteomes" id="UP001152747">
    <property type="component" value="Unassembled WGS sequence"/>
</dbReference>
<accession>A0A9P1IAZ2</accession>
<proteinExistence type="predicted"/>
<dbReference type="Gene3D" id="2.60.120.200">
    <property type="match status" value="1"/>
</dbReference>
<dbReference type="CDD" id="cd00110">
    <property type="entry name" value="LamG"/>
    <property type="match status" value="1"/>
</dbReference>
<reference evidence="3" key="1">
    <citation type="submission" date="2022-11" db="EMBL/GenBank/DDBJ databases">
        <authorList>
            <person name="Kikuchi T."/>
        </authorList>
    </citation>
    <scope>NUCLEOTIDE SEQUENCE</scope>
    <source>
        <strain evidence="3">PS1010</strain>
    </source>
</reference>
<dbReference type="PANTHER" id="PTHR15036:SF85">
    <property type="entry name" value="SP2353, ISOFORM A"/>
    <property type="match status" value="1"/>
</dbReference>
<name>A0A9P1IAZ2_9PELO</name>
<dbReference type="Pfam" id="PF00054">
    <property type="entry name" value="Laminin_G_1"/>
    <property type="match status" value="1"/>
</dbReference>
<evidence type="ECO:0000256" key="1">
    <source>
        <dbReference type="PROSITE-ProRule" id="PRU00122"/>
    </source>
</evidence>